<protein>
    <submittedName>
        <fullName evidence="1">Uncharacterized protein</fullName>
    </submittedName>
</protein>
<gene>
    <name evidence="1" type="ORF">S12H4_52281</name>
</gene>
<feature type="non-terminal residue" evidence="1">
    <location>
        <position position="1"/>
    </location>
</feature>
<evidence type="ECO:0000313" key="1">
    <source>
        <dbReference type="EMBL" id="GAJ06701.1"/>
    </source>
</evidence>
<accession>X1V3F2</accession>
<dbReference type="EMBL" id="BARW01033151">
    <property type="protein sequence ID" value="GAJ06701.1"/>
    <property type="molecule type" value="Genomic_DNA"/>
</dbReference>
<organism evidence="1">
    <name type="scientific">marine sediment metagenome</name>
    <dbReference type="NCBI Taxonomy" id="412755"/>
    <lineage>
        <taxon>unclassified sequences</taxon>
        <taxon>metagenomes</taxon>
        <taxon>ecological metagenomes</taxon>
    </lineage>
</organism>
<sequence>LSIGLLDKRDAEKEEVFKMVVARNAINMWAPFQLALISLNGEDESEFSNNFNNALLEVEAIL</sequence>
<name>X1V3F2_9ZZZZ</name>
<comment type="caution">
    <text evidence="1">The sequence shown here is derived from an EMBL/GenBank/DDBJ whole genome shotgun (WGS) entry which is preliminary data.</text>
</comment>
<reference evidence="1" key="1">
    <citation type="journal article" date="2014" name="Front. Microbiol.">
        <title>High frequency of phylogenetically diverse reductive dehalogenase-homologous genes in deep subseafloor sedimentary metagenomes.</title>
        <authorList>
            <person name="Kawai M."/>
            <person name="Futagami T."/>
            <person name="Toyoda A."/>
            <person name="Takaki Y."/>
            <person name="Nishi S."/>
            <person name="Hori S."/>
            <person name="Arai W."/>
            <person name="Tsubouchi T."/>
            <person name="Morono Y."/>
            <person name="Uchiyama I."/>
            <person name="Ito T."/>
            <person name="Fujiyama A."/>
            <person name="Inagaki F."/>
            <person name="Takami H."/>
        </authorList>
    </citation>
    <scope>NUCLEOTIDE SEQUENCE</scope>
    <source>
        <strain evidence="1">Expedition CK06-06</strain>
    </source>
</reference>
<proteinExistence type="predicted"/>
<dbReference type="AlphaFoldDB" id="X1V3F2"/>